<gene>
    <name evidence="1" type="ORF">GPUH_LOCUS18101</name>
</gene>
<dbReference type="EMBL" id="UYRT01086208">
    <property type="protein sequence ID" value="VDN31051.1"/>
    <property type="molecule type" value="Genomic_DNA"/>
</dbReference>
<dbReference type="Gene3D" id="2.120.10.30">
    <property type="entry name" value="TolB, C-terminal domain"/>
    <property type="match status" value="1"/>
</dbReference>
<keyword evidence="2" id="KW-1185">Reference proteome</keyword>
<dbReference type="InterPro" id="IPR011042">
    <property type="entry name" value="6-blade_b-propeller_TolB-like"/>
</dbReference>
<name>A0A183EAW3_9BILA</name>
<dbReference type="Proteomes" id="UP000271098">
    <property type="component" value="Unassembled WGS sequence"/>
</dbReference>
<evidence type="ECO:0000313" key="1">
    <source>
        <dbReference type="EMBL" id="VDN31051.1"/>
    </source>
</evidence>
<evidence type="ECO:0000313" key="2">
    <source>
        <dbReference type="Proteomes" id="UP000271098"/>
    </source>
</evidence>
<proteinExistence type="predicted"/>
<reference evidence="3" key="1">
    <citation type="submission" date="2016-06" db="UniProtKB">
        <authorList>
            <consortium name="WormBaseParasite"/>
        </authorList>
    </citation>
    <scope>IDENTIFICATION</scope>
</reference>
<organism evidence="3">
    <name type="scientific">Gongylonema pulchrum</name>
    <dbReference type="NCBI Taxonomy" id="637853"/>
    <lineage>
        <taxon>Eukaryota</taxon>
        <taxon>Metazoa</taxon>
        <taxon>Ecdysozoa</taxon>
        <taxon>Nematoda</taxon>
        <taxon>Chromadorea</taxon>
        <taxon>Rhabditida</taxon>
        <taxon>Spirurina</taxon>
        <taxon>Spiruromorpha</taxon>
        <taxon>Spiruroidea</taxon>
        <taxon>Gongylonematidae</taxon>
        <taxon>Gongylonema</taxon>
    </lineage>
</organism>
<sequence>MRTALRVYDALRSDAAVFPVITGKDVQNIRAIAVDHQNTAVFWSDDVKDAVTKVYLNGTSGEKTVVWKGCLFIYFFSFTQFYAFFEEESCVFESHCTAVRSPAIRTMHS</sequence>
<dbReference type="WBParaSite" id="GPUH_0001812901-mRNA-1">
    <property type="protein sequence ID" value="GPUH_0001812901-mRNA-1"/>
    <property type="gene ID" value="GPUH_0001812901"/>
</dbReference>
<evidence type="ECO:0000313" key="3">
    <source>
        <dbReference type="WBParaSite" id="GPUH_0001812901-mRNA-1"/>
    </source>
</evidence>
<protein>
    <submittedName>
        <fullName evidence="3">Glucuronosyltransferase</fullName>
    </submittedName>
</protein>
<reference evidence="1 2" key="2">
    <citation type="submission" date="2018-11" db="EMBL/GenBank/DDBJ databases">
        <authorList>
            <consortium name="Pathogen Informatics"/>
        </authorList>
    </citation>
    <scope>NUCLEOTIDE SEQUENCE [LARGE SCALE GENOMIC DNA]</scope>
</reference>
<dbReference type="AlphaFoldDB" id="A0A183EAW3"/>
<accession>A0A183EAW3</accession>